<dbReference type="Proteomes" id="UP000092993">
    <property type="component" value="Unassembled WGS sequence"/>
</dbReference>
<gene>
    <name evidence="1" type="ORF">A0H81_08245</name>
</gene>
<name>A0A1C7M567_GRIFR</name>
<dbReference type="OrthoDB" id="191139at2759"/>
<comment type="caution">
    <text evidence="1">The sequence shown here is derived from an EMBL/GenBank/DDBJ whole genome shotgun (WGS) entry which is preliminary data.</text>
</comment>
<dbReference type="EMBL" id="LUGG01000010">
    <property type="protein sequence ID" value="OBZ71898.1"/>
    <property type="molecule type" value="Genomic_DNA"/>
</dbReference>
<dbReference type="STRING" id="5627.A0A1C7M567"/>
<dbReference type="AlphaFoldDB" id="A0A1C7M567"/>
<evidence type="ECO:0000313" key="1">
    <source>
        <dbReference type="EMBL" id="OBZ71898.1"/>
    </source>
</evidence>
<organism evidence="1 2">
    <name type="scientific">Grifola frondosa</name>
    <name type="common">Maitake</name>
    <name type="synonym">Polyporus frondosus</name>
    <dbReference type="NCBI Taxonomy" id="5627"/>
    <lineage>
        <taxon>Eukaryota</taxon>
        <taxon>Fungi</taxon>
        <taxon>Dikarya</taxon>
        <taxon>Basidiomycota</taxon>
        <taxon>Agaricomycotina</taxon>
        <taxon>Agaricomycetes</taxon>
        <taxon>Polyporales</taxon>
        <taxon>Grifolaceae</taxon>
        <taxon>Grifola</taxon>
    </lineage>
</organism>
<protein>
    <submittedName>
        <fullName evidence="1">Uncharacterized protein</fullName>
    </submittedName>
</protein>
<reference evidence="1 2" key="1">
    <citation type="submission" date="2016-03" db="EMBL/GenBank/DDBJ databases">
        <title>Whole genome sequencing of Grifola frondosa 9006-11.</title>
        <authorList>
            <person name="Min B."/>
            <person name="Park H."/>
            <person name="Kim J.-G."/>
            <person name="Cho H."/>
            <person name="Oh Y.-L."/>
            <person name="Kong W.-S."/>
            <person name="Choi I.-G."/>
        </authorList>
    </citation>
    <scope>NUCLEOTIDE SEQUENCE [LARGE SCALE GENOMIC DNA]</scope>
    <source>
        <strain evidence="1 2">9006-11</strain>
    </source>
</reference>
<accession>A0A1C7M567</accession>
<proteinExistence type="predicted"/>
<evidence type="ECO:0000313" key="2">
    <source>
        <dbReference type="Proteomes" id="UP000092993"/>
    </source>
</evidence>
<sequence>MGKVLKLFAPRNMTLAEGAEASLWAATCPDINVSNWHEYQGNYYAHAYGKSGSESELAKDIEVARNYWNLCSTLRRKLLARSCLERRFSSNLPHRDL</sequence>
<keyword evidence="2" id="KW-1185">Reference proteome</keyword>